<dbReference type="STRING" id="4999.A0A1Y1UG27"/>
<dbReference type="Pfam" id="PF03810">
    <property type="entry name" value="IBN_N"/>
    <property type="match status" value="1"/>
</dbReference>
<accession>A0A1Y1UG27</accession>
<gene>
    <name evidence="9" type="ORF">BD324DRAFT_651930</name>
</gene>
<proteinExistence type="inferred from homology"/>
<dbReference type="PANTHER" id="PTHR10997">
    <property type="entry name" value="IMPORTIN-7, 8, 11"/>
    <property type="match status" value="1"/>
</dbReference>
<dbReference type="SUPFAM" id="SSF48371">
    <property type="entry name" value="ARM repeat"/>
    <property type="match status" value="1"/>
</dbReference>
<evidence type="ECO:0000313" key="9">
    <source>
        <dbReference type="EMBL" id="ORX36025.1"/>
    </source>
</evidence>
<dbReference type="EMBL" id="NBSH01000009">
    <property type="protein sequence ID" value="ORX36025.1"/>
    <property type="molecule type" value="Genomic_DNA"/>
</dbReference>
<evidence type="ECO:0000256" key="1">
    <source>
        <dbReference type="ARBA" id="ARBA00004123"/>
    </source>
</evidence>
<evidence type="ECO:0000259" key="8">
    <source>
        <dbReference type="PROSITE" id="PS50166"/>
    </source>
</evidence>
<feature type="domain" description="Importin N-terminal" evidence="8">
    <location>
        <begin position="29"/>
        <end position="102"/>
    </location>
</feature>
<reference evidence="9 10" key="1">
    <citation type="submission" date="2017-03" db="EMBL/GenBank/DDBJ databases">
        <title>Widespread Adenine N6-methylation of Active Genes in Fungi.</title>
        <authorList>
            <consortium name="DOE Joint Genome Institute"/>
            <person name="Mondo S.J."/>
            <person name="Dannebaum R.O."/>
            <person name="Kuo R.C."/>
            <person name="Louie K.B."/>
            <person name="Bewick A.J."/>
            <person name="Labutti K."/>
            <person name="Haridas S."/>
            <person name="Kuo A."/>
            <person name="Salamov A."/>
            <person name="Ahrendt S.R."/>
            <person name="Lau R."/>
            <person name="Bowen B.P."/>
            <person name="Lipzen A."/>
            <person name="Sullivan W."/>
            <person name="Andreopoulos W.B."/>
            <person name="Clum A."/>
            <person name="Lindquist E."/>
            <person name="Daum C."/>
            <person name="Northen T.R."/>
            <person name="Ramamoorthy G."/>
            <person name="Schmitz R.J."/>
            <person name="Gryganskyi A."/>
            <person name="Culley D."/>
            <person name="Magnuson J."/>
            <person name="James T.Y."/>
            <person name="O'Malley M.A."/>
            <person name="Stajich J.E."/>
            <person name="Spatafora J.W."/>
            <person name="Visel A."/>
            <person name="Grigoriev I.V."/>
        </authorList>
    </citation>
    <scope>NUCLEOTIDE SEQUENCE [LARGE SCALE GENOMIC DNA]</scope>
    <source>
        <strain evidence="9 10">NRRL Y-17943</strain>
    </source>
</reference>
<organism evidence="9 10">
    <name type="scientific">Kockovaella imperatae</name>
    <dbReference type="NCBI Taxonomy" id="4999"/>
    <lineage>
        <taxon>Eukaryota</taxon>
        <taxon>Fungi</taxon>
        <taxon>Dikarya</taxon>
        <taxon>Basidiomycota</taxon>
        <taxon>Agaricomycotina</taxon>
        <taxon>Tremellomycetes</taxon>
        <taxon>Tremellales</taxon>
        <taxon>Cuniculitremaceae</taxon>
        <taxon>Kockovaella</taxon>
    </lineage>
</organism>
<keyword evidence="10" id="KW-1185">Reference proteome</keyword>
<sequence length="996" mass="110896">MASSDTLRALSQALSSTVVSHDAATRRLAEESLRQGESQPGFLVLLLQLVRSDDVDMIVRQAGGVYFKNAVKRLWEGEETDVMISPEDKAAIKQQLVPIMIALGSPATAKLQAQIGEGLAIIAEKDFPEQWEGLVDELVGSLSPDNFVINNGVLATAHSIFKRWRAQFRSDKLYSEINFVLARFCQPYYELFAHVDRLLSAPAGQPLPAGSSIPLLAQSLLLLIQLFHDLSSQDLPPFFEENMGSFMGEQGGREGWLRKYLSWEREELKGDDEDETPGPLQKIRSSICEIAELYALKYSDAFNQLGTFVDGVWNMLTTLGPGAKEDVLVSRALKFLSVVVKMGDHRDMFSSPATLNMFCERIILPNMTLRQNEEEMFEDDPMEYIRRDLEPSTESDTRRQAATDFTRALMEHFDQQVTQIINGYITSFLQEYATNPAEKWKSKDTAIYLLTSIASRGSTQQLGVTSTNVLVDVVNFFGQNIFADLQAASGTVHPILTVDAIKFLYTFRNQLTKDQLVSVLPLLVQHLASDNYVVSSYAAITIERILFIKVNRQAQFTQSDVRPFAENILMTLFANIERGATPEKISENDYLMKCAMRVIITARQALTPVYANVLSRLVNILGEISKNPSNPKFNQYCFESVSALIKFVCEGAPSALPHFEQALFGPAQVILAQDVTEFIPYIFQILAQLLELHPPTELPNEYQALLAPLLSASLWEQRGNIPALARIWKALLMRGAPLIASNGQVQGLLGIFQRLVNSKVNDVYAFELLQGLFEFLPLNDMRQYANTIFMLLLTRLQSKPSSQFTASFVHLFTFLCAIQSVGPDFVIQTLDAIQAGLFGNILTGVILANTQKAPIRYRKVVEVGLTKLLTQSDATLASPNQQHWPSVLLALLDLFTLPQDITYTNGDGAQEDLSSLDPEEASFQSSFSRLGASESATHDPVSDVKDEKLFASKEISRRSKERPGVIPALVQQAQATEAKTVGDFVSYMRDNGDEIV</sequence>
<protein>
    <submittedName>
        <fullName evidence="9">Cse1-domain-containing protein</fullName>
    </submittedName>
</protein>
<dbReference type="GeneID" id="33560223"/>
<dbReference type="GO" id="GO:0031267">
    <property type="term" value="F:small GTPase binding"/>
    <property type="evidence" value="ECO:0007669"/>
    <property type="project" value="InterPro"/>
</dbReference>
<evidence type="ECO:0000256" key="6">
    <source>
        <dbReference type="ARBA" id="ARBA00022927"/>
    </source>
</evidence>
<dbReference type="PANTHER" id="PTHR10997:SF8">
    <property type="entry name" value="EXPORTIN-2"/>
    <property type="match status" value="1"/>
</dbReference>
<dbReference type="InterPro" id="IPR005043">
    <property type="entry name" value="XPO2_C"/>
</dbReference>
<evidence type="ECO:0000256" key="2">
    <source>
        <dbReference type="ARBA" id="ARBA00004496"/>
    </source>
</evidence>
<dbReference type="Pfam" id="PF08506">
    <property type="entry name" value="Cse1"/>
    <property type="match status" value="1"/>
</dbReference>
<dbReference type="Gene3D" id="1.25.10.10">
    <property type="entry name" value="Leucine-rich Repeat Variant"/>
    <property type="match status" value="1"/>
</dbReference>
<dbReference type="SMART" id="SM00913">
    <property type="entry name" value="IBN_N"/>
    <property type="match status" value="1"/>
</dbReference>
<dbReference type="OrthoDB" id="3268246at2759"/>
<dbReference type="InterPro" id="IPR013713">
    <property type="entry name" value="XPO2_central"/>
</dbReference>
<dbReference type="GO" id="GO:0006606">
    <property type="term" value="P:protein import into nucleus"/>
    <property type="evidence" value="ECO:0007669"/>
    <property type="project" value="TreeGrafter"/>
</dbReference>
<keyword evidence="6" id="KW-0653">Protein transport</keyword>
<dbReference type="AlphaFoldDB" id="A0A1Y1UG27"/>
<dbReference type="FunFam" id="1.25.10.10:FF:000057">
    <property type="entry name" value="Exportin-2 isoform 1"/>
    <property type="match status" value="1"/>
</dbReference>
<dbReference type="Proteomes" id="UP000193218">
    <property type="component" value="Unassembled WGS sequence"/>
</dbReference>
<comment type="subcellular location">
    <subcellularLocation>
        <location evidence="2">Cytoplasm</location>
    </subcellularLocation>
    <subcellularLocation>
        <location evidence="1">Nucleus</location>
    </subcellularLocation>
</comment>
<name>A0A1Y1UG27_9TREE</name>
<keyword evidence="7" id="KW-0539">Nucleus</keyword>
<dbReference type="Pfam" id="PF03378">
    <property type="entry name" value="CAS_CSE1"/>
    <property type="match status" value="1"/>
</dbReference>
<dbReference type="InterPro" id="IPR001494">
    <property type="entry name" value="Importin-beta_N"/>
</dbReference>
<keyword evidence="4" id="KW-0813">Transport</keyword>
<dbReference type="PROSITE" id="PS50166">
    <property type="entry name" value="IMPORTIN_B_NT"/>
    <property type="match status" value="1"/>
</dbReference>
<dbReference type="InterPro" id="IPR011989">
    <property type="entry name" value="ARM-like"/>
</dbReference>
<comment type="similarity">
    <text evidence="3">Belongs to the XPO2/CSE1 family.</text>
</comment>
<dbReference type="FunCoup" id="A0A1Y1UG27">
    <property type="interactions" value="776"/>
</dbReference>
<dbReference type="GO" id="GO:0005049">
    <property type="term" value="F:nuclear export signal receptor activity"/>
    <property type="evidence" value="ECO:0007669"/>
    <property type="project" value="TreeGrafter"/>
</dbReference>
<evidence type="ECO:0000256" key="3">
    <source>
        <dbReference type="ARBA" id="ARBA00008669"/>
    </source>
</evidence>
<comment type="caution">
    <text evidence="9">The sequence shown here is derived from an EMBL/GenBank/DDBJ whole genome shotgun (WGS) entry which is preliminary data.</text>
</comment>
<dbReference type="GO" id="GO:0005635">
    <property type="term" value="C:nuclear envelope"/>
    <property type="evidence" value="ECO:0007669"/>
    <property type="project" value="TreeGrafter"/>
</dbReference>
<dbReference type="InParanoid" id="A0A1Y1UG27"/>
<dbReference type="GO" id="GO:0005829">
    <property type="term" value="C:cytosol"/>
    <property type="evidence" value="ECO:0007669"/>
    <property type="project" value="TreeGrafter"/>
</dbReference>
<keyword evidence="5" id="KW-0963">Cytoplasm</keyword>
<evidence type="ECO:0000256" key="5">
    <source>
        <dbReference type="ARBA" id="ARBA00022490"/>
    </source>
</evidence>
<evidence type="ECO:0000256" key="7">
    <source>
        <dbReference type="ARBA" id="ARBA00023242"/>
    </source>
</evidence>
<dbReference type="InterPro" id="IPR016024">
    <property type="entry name" value="ARM-type_fold"/>
</dbReference>
<dbReference type="GO" id="GO:0006611">
    <property type="term" value="P:protein export from nucleus"/>
    <property type="evidence" value="ECO:0007669"/>
    <property type="project" value="TreeGrafter"/>
</dbReference>
<evidence type="ECO:0000256" key="4">
    <source>
        <dbReference type="ARBA" id="ARBA00022448"/>
    </source>
</evidence>
<evidence type="ECO:0000313" key="10">
    <source>
        <dbReference type="Proteomes" id="UP000193218"/>
    </source>
</evidence>
<dbReference type="RefSeq" id="XP_021870154.1">
    <property type="nucleotide sequence ID" value="XM_022018414.1"/>
</dbReference>